<accession>A0AAD7CLY6</accession>
<evidence type="ECO:0000313" key="3">
    <source>
        <dbReference type="EMBL" id="KAJ7652613.1"/>
    </source>
</evidence>
<dbReference type="GO" id="GO:0016491">
    <property type="term" value="F:oxidoreductase activity"/>
    <property type="evidence" value="ECO:0007669"/>
    <property type="project" value="UniProtKB-KW"/>
</dbReference>
<gene>
    <name evidence="3" type="ORF">B0H17DRAFT_1214927</name>
</gene>
<keyword evidence="4" id="KW-1185">Reference proteome</keyword>
<dbReference type="SUPFAM" id="SSF51735">
    <property type="entry name" value="NAD(P)-binding Rossmann-fold domains"/>
    <property type="match status" value="1"/>
</dbReference>
<name>A0AAD7CLY6_MYCRO</name>
<dbReference type="Proteomes" id="UP001221757">
    <property type="component" value="Unassembled WGS sequence"/>
</dbReference>
<dbReference type="PANTHER" id="PTHR24320">
    <property type="entry name" value="RETINOL DEHYDROGENASE"/>
    <property type="match status" value="1"/>
</dbReference>
<dbReference type="PANTHER" id="PTHR24320:SF283">
    <property type="entry name" value="RETINOL DEHYDROGENASE 11"/>
    <property type="match status" value="1"/>
</dbReference>
<keyword evidence="2" id="KW-0560">Oxidoreductase</keyword>
<dbReference type="InterPro" id="IPR036291">
    <property type="entry name" value="NAD(P)-bd_dom_sf"/>
</dbReference>
<evidence type="ECO:0000256" key="1">
    <source>
        <dbReference type="ARBA" id="ARBA00006484"/>
    </source>
</evidence>
<comment type="similarity">
    <text evidence="1">Belongs to the short-chain dehydrogenases/reductases (SDR) family.</text>
</comment>
<dbReference type="AlphaFoldDB" id="A0AAD7CLY6"/>
<proteinExistence type="inferred from homology"/>
<protein>
    <submittedName>
        <fullName evidence="3">Uncharacterized protein</fullName>
    </submittedName>
</protein>
<reference evidence="3" key="1">
    <citation type="submission" date="2023-03" db="EMBL/GenBank/DDBJ databases">
        <title>Massive genome expansion in bonnet fungi (Mycena s.s.) driven by repeated elements and novel gene families across ecological guilds.</title>
        <authorList>
            <consortium name="Lawrence Berkeley National Laboratory"/>
            <person name="Harder C.B."/>
            <person name="Miyauchi S."/>
            <person name="Viragh M."/>
            <person name="Kuo A."/>
            <person name="Thoen E."/>
            <person name="Andreopoulos B."/>
            <person name="Lu D."/>
            <person name="Skrede I."/>
            <person name="Drula E."/>
            <person name="Henrissat B."/>
            <person name="Morin E."/>
            <person name="Kohler A."/>
            <person name="Barry K."/>
            <person name="LaButti K."/>
            <person name="Morin E."/>
            <person name="Salamov A."/>
            <person name="Lipzen A."/>
            <person name="Mereny Z."/>
            <person name="Hegedus B."/>
            <person name="Baldrian P."/>
            <person name="Stursova M."/>
            <person name="Weitz H."/>
            <person name="Taylor A."/>
            <person name="Grigoriev I.V."/>
            <person name="Nagy L.G."/>
            <person name="Martin F."/>
            <person name="Kauserud H."/>
        </authorList>
    </citation>
    <scope>NUCLEOTIDE SEQUENCE</scope>
    <source>
        <strain evidence="3">CBHHK067</strain>
    </source>
</reference>
<dbReference type="Gene3D" id="3.40.50.720">
    <property type="entry name" value="NAD(P)-binding Rossmann-like Domain"/>
    <property type="match status" value="1"/>
</dbReference>
<sequence length="220" mass="23575">MSPPNFSFTTTAEEAAAALADEIKGKNGSQPRLEFAPGMSVSVVIRLKLTKDAIMRDIPSANVRALVLDLSSLAAVRKAAAEVNTYPEPLHFKLTEDNLERQMATNHIGPFLLTKLLAPKLLASGTHGYTPRVVFTSSVGHGLGTGVNLNTLGSSDPEGYDAMGHEEAAVSLKKFIILDPDGVPNKLYDWKTIPQRAAILNDKACAYLCDCTVANELIAL</sequence>
<evidence type="ECO:0000313" key="4">
    <source>
        <dbReference type="Proteomes" id="UP001221757"/>
    </source>
</evidence>
<comment type="caution">
    <text evidence="3">The sequence shown here is derived from an EMBL/GenBank/DDBJ whole genome shotgun (WGS) entry which is preliminary data.</text>
</comment>
<organism evidence="3 4">
    <name type="scientific">Mycena rosella</name>
    <name type="common">Pink bonnet</name>
    <name type="synonym">Agaricus rosellus</name>
    <dbReference type="NCBI Taxonomy" id="1033263"/>
    <lineage>
        <taxon>Eukaryota</taxon>
        <taxon>Fungi</taxon>
        <taxon>Dikarya</taxon>
        <taxon>Basidiomycota</taxon>
        <taxon>Agaricomycotina</taxon>
        <taxon>Agaricomycetes</taxon>
        <taxon>Agaricomycetidae</taxon>
        <taxon>Agaricales</taxon>
        <taxon>Marasmiineae</taxon>
        <taxon>Mycenaceae</taxon>
        <taxon>Mycena</taxon>
    </lineage>
</organism>
<dbReference type="EMBL" id="JARKIE010000345">
    <property type="protein sequence ID" value="KAJ7652613.1"/>
    <property type="molecule type" value="Genomic_DNA"/>
</dbReference>
<evidence type="ECO:0000256" key="2">
    <source>
        <dbReference type="ARBA" id="ARBA00023002"/>
    </source>
</evidence>